<keyword evidence="5" id="KW-0904">Protein phosphatase</keyword>
<protein>
    <recommendedName>
        <fullName evidence="15">Protein-tyrosine-phosphatase</fullName>
    </recommendedName>
</protein>
<dbReference type="Pfam" id="PF00102">
    <property type="entry name" value="Y_phosphatase"/>
    <property type="match status" value="1"/>
</dbReference>
<dbReference type="PROSITE" id="PS50055">
    <property type="entry name" value="TYR_PHOSPHATASE_PTP"/>
    <property type="match status" value="1"/>
</dbReference>
<dbReference type="InterPro" id="IPR003595">
    <property type="entry name" value="Tyr_Pase_cat"/>
</dbReference>
<feature type="transmembrane region" description="Helical" evidence="9">
    <location>
        <begin position="471"/>
        <end position="494"/>
    </location>
</feature>
<evidence type="ECO:0000259" key="11">
    <source>
        <dbReference type="PROSITE" id="PS50056"/>
    </source>
</evidence>
<dbReference type="CDD" id="cd00063">
    <property type="entry name" value="FN3"/>
    <property type="match status" value="2"/>
</dbReference>
<sequence length="789" mass="88971">MCSSECISSLPQGFTLYHTVQSLNVSWESQKESIPYQFTVKIGPTPITCNSTSSTSCMASGLQQGHGYRIVIMNDTETIHNDTYYTMPSKPQNLSENVEAKTTTSVFVVWDPPVGDESHSYLVVWFQKGADAKNDTVTNTSINISGLEPGQMYSITVYTLINDVKSRGVNGIFSTIPMAPTNVRLTKSGRFKRCLQATWNIPKENRQNVEYRIKLIQLGNSARNSTRNYDILRPHIKSKNFCNLMPATKYKVVVWAEAGDQAVRSIETPSNVVTTVPPKPQNLSENVEAKTTTAVFVVWDPPVGDESYNYLVVWLKTGTDAKNDTVTSTSINITGLEPGQMYNITVYTVINGVNSRGVNGIFSTIPMAPTNVRLTKSGRFKRCLQATWNMPKENRQNVEYRIKLIQLGNSARNSTRNYDILRPHIKSKNFCNLMPATKYKVVVWAEAGDQAVRSIETPSNVVTTDIPVSTVVAAAVVSGVLVIVIVVIVAMVIYRRKWVQFNSDRNEVRQSTKVANFITYVDEMCTELYCKLAFEFEHFKIVAISEPFTVGNLPCNQTKNRFPGIIPADRSRVVLLSGDEEEGSDYINASWMPGYNSRREYIICQCPLADTINDHWRMIWENNCQAIVMVTQTVENTIVKCDHYWPYDNEIMFYGDLQVQLVKQVFQPDPEDPEIIITYLTLSQGDEMKFVKHFQYMAWPAQGVPTSTNSFTNFVKLVRTHISLDRPTVVHCSAGVGRSGIFIVLDRLLQTVEEHEDVYVAGIVKELWLHRPFIIQTVVKSIANIMIKT</sequence>
<dbReference type="PROSITE" id="PS50853">
    <property type="entry name" value="FN3"/>
    <property type="match status" value="4"/>
</dbReference>
<evidence type="ECO:0000256" key="7">
    <source>
        <dbReference type="ARBA" id="ARBA00023136"/>
    </source>
</evidence>
<feature type="domain" description="Fibronectin type-III" evidence="12">
    <location>
        <begin position="90"/>
        <end position="178"/>
    </location>
</feature>
<dbReference type="InterPro" id="IPR000242">
    <property type="entry name" value="PTP_cat"/>
</dbReference>
<accession>A0AAD9J677</accession>
<dbReference type="AlphaFoldDB" id="A0AAD9J677"/>
<feature type="domain" description="Fibronectin type-III" evidence="12">
    <location>
        <begin position="179"/>
        <end position="278"/>
    </location>
</feature>
<evidence type="ECO:0000256" key="1">
    <source>
        <dbReference type="ARBA" id="ARBA00004167"/>
    </source>
</evidence>
<dbReference type="EMBL" id="JAODUP010000594">
    <property type="protein sequence ID" value="KAK2146625.1"/>
    <property type="molecule type" value="Genomic_DNA"/>
</dbReference>
<feature type="domain" description="Fibronectin type-III" evidence="12">
    <location>
        <begin position="279"/>
        <end position="368"/>
    </location>
</feature>
<dbReference type="InterPro" id="IPR036116">
    <property type="entry name" value="FN3_sf"/>
</dbReference>
<evidence type="ECO:0000256" key="9">
    <source>
        <dbReference type="SAM" id="Phobius"/>
    </source>
</evidence>
<dbReference type="SMART" id="SM00194">
    <property type="entry name" value="PTPc"/>
    <property type="match status" value="1"/>
</dbReference>
<evidence type="ECO:0000256" key="5">
    <source>
        <dbReference type="ARBA" id="ARBA00022912"/>
    </source>
</evidence>
<dbReference type="GO" id="GO:0016020">
    <property type="term" value="C:membrane"/>
    <property type="evidence" value="ECO:0007669"/>
    <property type="project" value="UniProtKB-SubCell"/>
</dbReference>
<dbReference type="SMART" id="SM00404">
    <property type="entry name" value="PTPc_motif"/>
    <property type="match status" value="1"/>
</dbReference>
<keyword evidence="8" id="KW-0325">Glycoprotein</keyword>
<dbReference type="PROSITE" id="PS00383">
    <property type="entry name" value="TYR_PHOSPHATASE_1"/>
    <property type="match status" value="1"/>
</dbReference>
<dbReference type="PROSITE" id="PS50056">
    <property type="entry name" value="TYR_PHOSPHATASE_2"/>
    <property type="match status" value="1"/>
</dbReference>
<gene>
    <name evidence="13" type="ORF">LSH36_594g03000</name>
</gene>
<dbReference type="GO" id="GO:0004725">
    <property type="term" value="F:protein tyrosine phosphatase activity"/>
    <property type="evidence" value="ECO:0007669"/>
    <property type="project" value="InterPro"/>
</dbReference>
<dbReference type="InterPro" id="IPR050713">
    <property type="entry name" value="RTP_Phos/Ushers"/>
</dbReference>
<proteinExistence type="predicted"/>
<dbReference type="InterPro" id="IPR013783">
    <property type="entry name" value="Ig-like_fold"/>
</dbReference>
<feature type="domain" description="Tyrosine-protein phosphatase" evidence="10">
    <location>
        <begin position="532"/>
        <end position="777"/>
    </location>
</feature>
<keyword evidence="3" id="KW-0732">Signal</keyword>
<dbReference type="InterPro" id="IPR029021">
    <property type="entry name" value="Prot-tyrosine_phosphatase-like"/>
</dbReference>
<comment type="subcellular location">
    <subcellularLocation>
        <location evidence="1">Membrane</location>
        <topology evidence="1">Single-pass membrane protein</topology>
    </subcellularLocation>
</comment>
<evidence type="ECO:0000313" key="14">
    <source>
        <dbReference type="Proteomes" id="UP001208570"/>
    </source>
</evidence>
<dbReference type="InterPro" id="IPR003961">
    <property type="entry name" value="FN3_dom"/>
</dbReference>
<reference evidence="13" key="1">
    <citation type="journal article" date="2023" name="Mol. Biol. Evol.">
        <title>Third-Generation Sequencing Reveals the Adaptive Role of the Epigenome in Three Deep-Sea Polychaetes.</title>
        <authorList>
            <person name="Perez M."/>
            <person name="Aroh O."/>
            <person name="Sun Y."/>
            <person name="Lan Y."/>
            <person name="Juniper S.K."/>
            <person name="Young C.R."/>
            <person name="Angers B."/>
            <person name="Qian P.Y."/>
        </authorList>
    </citation>
    <scope>NUCLEOTIDE SEQUENCE</scope>
    <source>
        <strain evidence="13">P08H-3</strain>
    </source>
</reference>
<evidence type="ECO:0000259" key="10">
    <source>
        <dbReference type="PROSITE" id="PS50055"/>
    </source>
</evidence>
<feature type="domain" description="Fibronectin type-III" evidence="12">
    <location>
        <begin position="370"/>
        <end position="467"/>
    </location>
</feature>
<evidence type="ECO:0000256" key="4">
    <source>
        <dbReference type="ARBA" id="ARBA00022801"/>
    </source>
</evidence>
<dbReference type="InterPro" id="IPR000387">
    <property type="entry name" value="Tyr_Pase_dom"/>
</dbReference>
<dbReference type="SUPFAM" id="SSF49265">
    <property type="entry name" value="Fibronectin type III"/>
    <property type="match status" value="2"/>
</dbReference>
<dbReference type="PANTHER" id="PTHR46957:SF3">
    <property type="entry name" value="CYTOKINE RECEPTOR"/>
    <property type="match status" value="1"/>
</dbReference>
<dbReference type="Gene3D" id="2.60.40.10">
    <property type="entry name" value="Immunoglobulins"/>
    <property type="match status" value="4"/>
</dbReference>
<evidence type="ECO:0000313" key="13">
    <source>
        <dbReference type="EMBL" id="KAK2146625.1"/>
    </source>
</evidence>
<keyword evidence="7 9" id="KW-0472">Membrane</keyword>
<evidence type="ECO:0000256" key="8">
    <source>
        <dbReference type="ARBA" id="ARBA00023180"/>
    </source>
</evidence>
<dbReference type="Gene3D" id="3.90.190.10">
    <property type="entry name" value="Protein tyrosine phosphatase superfamily"/>
    <property type="match status" value="1"/>
</dbReference>
<dbReference type="SUPFAM" id="SSF52799">
    <property type="entry name" value="(Phosphotyrosine protein) phosphatases II"/>
    <property type="match status" value="1"/>
</dbReference>
<keyword evidence="4" id="KW-0378">Hydrolase</keyword>
<name>A0AAD9J677_9ANNE</name>
<evidence type="ECO:0000256" key="3">
    <source>
        <dbReference type="ARBA" id="ARBA00022729"/>
    </source>
</evidence>
<keyword evidence="2 9" id="KW-0812">Transmembrane</keyword>
<dbReference type="SMART" id="SM00060">
    <property type="entry name" value="FN3"/>
    <property type="match status" value="5"/>
</dbReference>
<keyword evidence="6 9" id="KW-1133">Transmembrane helix</keyword>
<dbReference type="Pfam" id="PF00041">
    <property type="entry name" value="fn3"/>
    <property type="match status" value="2"/>
</dbReference>
<feature type="domain" description="Tyrosine specific protein phosphatases" evidence="11">
    <location>
        <begin position="709"/>
        <end position="782"/>
    </location>
</feature>
<evidence type="ECO:0000256" key="6">
    <source>
        <dbReference type="ARBA" id="ARBA00022989"/>
    </source>
</evidence>
<dbReference type="PANTHER" id="PTHR46957">
    <property type="entry name" value="CYTOKINE RECEPTOR"/>
    <property type="match status" value="1"/>
</dbReference>
<evidence type="ECO:0008006" key="15">
    <source>
        <dbReference type="Google" id="ProtNLM"/>
    </source>
</evidence>
<evidence type="ECO:0000256" key="2">
    <source>
        <dbReference type="ARBA" id="ARBA00022692"/>
    </source>
</evidence>
<evidence type="ECO:0000259" key="12">
    <source>
        <dbReference type="PROSITE" id="PS50853"/>
    </source>
</evidence>
<comment type="caution">
    <text evidence="13">The sequence shown here is derived from an EMBL/GenBank/DDBJ whole genome shotgun (WGS) entry which is preliminary data.</text>
</comment>
<keyword evidence="14" id="KW-1185">Reference proteome</keyword>
<dbReference type="InterPro" id="IPR016130">
    <property type="entry name" value="Tyr_Pase_AS"/>
</dbReference>
<dbReference type="PRINTS" id="PR00700">
    <property type="entry name" value="PRTYPHPHTASE"/>
</dbReference>
<organism evidence="13 14">
    <name type="scientific">Paralvinella palmiformis</name>
    <dbReference type="NCBI Taxonomy" id="53620"/>
    <lineage>
        <taxon>Eukaryota</taxon>
        <taxon>Metazoa</taxon>
        <taxon>Spiralia</taxon>
        <taxon>Lophotrochozoa</taxon>
        <taxon>Annelida</taxon>
        <taxon>Polychaeta</taxon>
        <taxon>Sedentaria</taxon>
        <taxon>Canalipalpata</taxon>
        <taxon>Terebellida</taxon>
        <taxon>Terebelliformia</taxon>
        <taxon>Alvinellidae</taxon>
        <taxon>Paralvinella</taxon>
    </lineage>
</organism>
<dbReference type="Proteomes" id="UP001208570">
    <property type="component" value="Unassembled WGS sequence"/>
</dbReference>